<dbReference type="SUPFAM" id="SSF53335">
    <property type="entry name" value="S-adenosyl-L-methionine-dependent methyltransferases"/>
    <property type="match status" value="1"/>
</dbReference>
<protein>
    <submittedName>
        <fullName evidence="1">Phospholipid N-methyltransferase</fullName>
    </submittedName>
</protein>
<evidence type="ECO:0000313" key="4">
    <source>
        <dbReference type="Proteomes" id="UP000236729"/>
    </source>
</evidence>
<sequence length="210" mass="22941">MLERARGRAVIGVAQVGTAAGFLWEFVKSPTTTAAVGPSSRALAEQMVAPIPHRGDPVVVELGPGTGAFTEVIQRRLGGRGHHLALELNSRWAARLGERFPGVESVCANARELPALLRERELRADVVVSGLPWVAHAPVDGVPLIRLVADSLAPDGVLTQFAYTWTRWAPPARRQLADLRAEFEETVISRTVWRNLPPAVVYLARRPRRS</sequence>
<dbReference type="Gene3D" id="3.40.50.150">
    <property type="entry name" value="Vaccinia Virus protein VP39"/>
    <property type="match status" value="1"/>
</dbReference>
<evidence type="ECO:0000313" key="3">
    <source>
        <dbReference type="Proteomes" id="UP000199690"/>
    </source>
</evidence>
<evidence type="ECO:0000313" key="1">
    <source>
        <dbReference type="EMBL" id="SEG09660.1"/>
    </source>
</evidence>
<dbReference type="EMBL" id="FOME01000011">
    <property type="protein sequence ID" value="SFE44360.1"/>
    <property type="molecule type" value="Genomic_DNA"/>
</dbReference>
<dbReference type="InterPro" id="IPR029063">
    <property type="entry name" value="SAM-dependent_MTases_sf"/>
</dbReference>
<keyword evidence="1" id="KW-0489">Methyltransferase</keyword>
<dbReference type="AlphaFoldDB" id="A0A1H5XE04"/>
<dbReference type="GO" id="GO:0032259">
    <property type="term" value="P:methylation"/>
    <property type="evidence" value="ECO:0007669"/>
    <property type="project" value="UniProtKB-KW"/>
</dbReference>
<keyword evidence="3" id="KW-1185">Reference proteome</keyword>
<organism evidence="1 4">
    <name type="scientific">Saccharopolyspora kobensis</name>
    <dbReference type="NCBI Taxonomy" id="146035"/>
    <lineage>
        <taxon>Bacteria</taxon>
        <taxon>Bacillati</taxon>
        <taxon>Actinomycetota</taxon>
        <taxon>Actinomycetes</taxon>
        <taxon>Pseudonocardiales</taxon>
        <taxon>Pseudonocardiaceae</taxon>
        <taxon>Saccharopolyspora</taxon>
    </lineage>
</organism>
<accession>A0A1H5XE04</accession>
<dbReference type="EMBL" id="FNVB01000002">
    <property type="protein sequence ID" value="SEG09660.1"/>
    <property type="molecule type" value="Genomic_DNA"/>
</dbReference>
<name>A0A1H5XE04_9PSEU</name>
<accession>A0A1I2ANA9</accession>
<keyword evidence="1" id="KW-0808">Transferase</keyword>
<dbReference type="GO" id="GO:0008168">
    <property type="term" value="F:methyltransferase activity"/>
    <property type="evidence" value="ECO:0007669"/>
    <property type="project" value="UniProtKB-KW"/>
</dbReference>
<reference evidence="3 4" key="2">
    <citation type="submission" date="2016-10" db="EMBL/GenBank/DDBJ databases">
        <authorList>
            <person name="Varghese N."/>
            <person name="Submissions S."/>
        </authorList>
    </citation>
    <scope>NUCLEOTIDE SEQUENCE [LARGE SCALE GENOMIC DNA]</scope>
    <source>
        <strain evidence="4">ATCC 20501</strain>
        <strain evidence="2 3">CGMCC 4.3529</strain>
    </source>
</reference>
<gene>
    <name evidence="1" type="ORF">SAMN02982929_01486</name>
    <name evidence="2" type="ORF">SAMN05216506_111139</name>
</gene>
<dbReference type="CDD" id="cd02440">
    <property type="entry name" value="AdoMet_MTases"/>
    <property type="match status" value="1"/>
</dbReference>
<dbReference type="Proteomes" id="UP000199690">
    <property type="component" value="Unassembled WGS sequence"/>
</dbReference>
<evidence type="ECO:0000313" key="2">
    <source>
        <dbReference type="EMBL" id="SFE44360.1"/>
    </source>
</evidence>
<proteinExistence type="predicted"/>
<dbReference type="SMR" id="A0A1H5XE04"/>
<dbReference type="Proteomes" id="UP000236729">
    <property type="component" value="Unassembled WGS sequence"/>
</dbReference>
<reference evidence="1" key="1">
    <citation type="submission" date="2016-10" db="EMBL/GenBank/DDBJ databases">
        <authorList>
            <person name="de Groot N.N."/>
        </authorList>
    </citation>
    <scope>NUCLEOTIDE SEQUENCE [LARGE SCALE GENOMIC DNA]</scope>
    <source>
        <strain evidence="1">ATCC 20501</strain>
    </source>
</reference>